<evidence type="ECO:0000256" key="4">
    <source>
        <dbReference type="ARBA" id="ARBA00022723"/>
    </source>
</evidence>
<dbReference type="GO" id="GO:0005737">
    <property type="term" value="C:cytoplasm"/>
    <property type="evidence" value="ECO:0007669"/>
    <property type="project" value="TreeGrafter"/>
</dbReference>
<evidence type="ECO:0000256" key="7">
    <source>
        <dbReference type="PROSITE-ProRule" id="PRU00134"/>
    </source>
</evidence>
<dbReference type="PROSITE" id="PS01360">
    <property type="entry name" value="ZF_MYND_1"/>
    <property type="match status" value="1"/>
</dbReference>
<keyword evidence="10" id="KW-1185">Reference proteome</keyword>
<accession>A0A8C6R7T5</accession>
<dbReference type="Pfam" id="PF01753">
    <property type="entry name" value="zf-MYND"/>
    <property type="match status" value="1"/>
</dbReference>
<dbReference type="GeneTree" id="ENSGT00730000111079"/>
<dbReference type="PROSITE" id="PS50865">
    <property type="entry name" value="ZF_MYND_2"/>
    <property type="match status" value="1"/>
</dbReference>
<protein>
    <recommendedName>
        <fullName evidence="8">MYND-type domain-containing protein</fullName>
    </recommendedName>
</protein>
<evidence type="ECO:0000256" key="5">
    <source>
        <dbReference type="ARBA" id="ARBA00022771"/>
    </source>
</evidence>
<reference evidence="9" key="1">
    <citation type="submission" date="2025-08" db="UniProtKB">
        <authorList>
            <consortium name="Ensembl"/>
        </authorList>
    </citation>
    <scope>IDENTIFICATION</scope>
</reference>
<dbReference type="GO" id="GO:0042826">
    <property type="term" value="F:histone deacetylase binding"/>
    <property type="evidence" value="ECO:0007669"/>
    <property type="project" value="TreeGrafter"/>
</dbReference>
<dbReference type="PANTHER" id="PTHR46165:SF2">
    <property type="entry name" value="SET AND MYND DOMAIN-CONTAINING PROTEIN 4"/>
    <property type="match status" value="1"/>
</dbReference>
<dbReference type="GO" id="GO:0008270">
    <property type="term" value="F:zinc ion binding"/>
    <property type="evidence" value="ECO:0007669"/>
    <property type="project" value="UniProtKB-KW"/>
</dbReference>
<dbReference type="InterPro" id="IPR002893">
    <property type="entry name" value="Znf_MYND"/>
</dbReference>
<keyword evidence="4" id="KW-0479">Metal-binding</keyword>
<reference evidence="9" key="2">
    <citation type="submission" date="2025-09" db="UniProtKB">
        <authorList>
            <consortium name="Ensembl"/>
        </authorList>
    </citation>
    <scope>IDENTIFICATION</scope>
</reference>
<dbReference type="OMA" id="MGENEEY"/>
<dbReference type="GO" id="GO:0008168">
    <property type="term" value="F:methyltransferase activity"/>
    <property type="evidence" value="ECO:0007669"/>
    <property type="project" value="UniProtKB-KW"/>
</dbReference>
<evidence type="ECO:0000313" key="9">
    <source>
        <dbReference type="Ensembl" id="ENSNGAP00000013748.1"/>
    </source>
</evidence>
<evidence type="ECO:0000256" key="6">
    <source>
        <dbReference type="ARBA" id="ARBA00022833"/>
    </source>
</evidence>
<evidence type="ECO:0000313" key="10">
    <source>
        <dbReference type="Proteomes" id="UP000694381"/>
    </source>
</evidence>
<evidence type="ECO:0000259" key="8">
    <source>
        <dbReference type="PROSITE" id="PS50865"/>
    </source>
</evidence>
<keyword evidence="2" id="KW-0808">Transferase</keyword>
<dbReference type="Proteomes" id="UP000694381">
    <property type="component" value="Unassembled WGS sequence"/>
</dbReference>
<evidence type="ECO:0000256" key="2">
    <source>
        <dbReference type="ARBA" id="ARBA00022679"/>
    </source>
</evidence>
<dbReference type="GO" id="GO:0007507">
    <property type="term" value="P:heart development"/>
    <property type="evidence" value="ECO:0007669"/>
    <property type="project" value="TreeGrafter"/>
</dbReference>
<evidence type="ECO:0000256" key="1">
    <source>
        <dbReference type="ARBA" id="ARBA00022603"/>
    </source>
</evidence>
<evidence type="ECO:0000256" key="3">
    <source>
        <dbReference type="ARBA" id="ARBA00022691"/>
    </source>
</evidence>
<keyword evidence="6" id="KW-0862">Zinc</keyword>
<dbReference type="Gene3D" id="6.10.140.2220">
    <property type="match status" value="1"/>
</dbReference>
<sequence>MHGYPERLQCKIMLRKAECLVNLGRLQEARQAISDLESNLTAKSTLAVSPCQTLQRNLHHLKMKMQEEKNPPETSDALTKAFEDMDLREENKQISKASLCVSLCTDPLKGRCLVATRDIHPGELLVKEDAFVSVLNPGELLPLHLGLENKWDTRVANVDLYCHRCLKHTLATVPCSGCSYAKYCSQECMQQAWEHYHSTECSLGGLLLTLGVFCHLALRLTLLARFEDVDRVVRKLCDETDNKDICLSGNKNLVKTFNYTNFRESEEKSKIVETPIPGCNVNGKYENNYNAVFNLLSHTEKHSPEHKFLCAVSVSALCRQLEAASLQAQTTGLKSSKLKAAVTPGLCADFTLWGVAMLRHMLQLQCNAQAITSIQHTGKINLTFAVYYWSC</sequence>
<dbReference type="AlphaFoldDB" id="A0A8C6R7T5"/>
<dbReference type="GO" id="GO:0032259">
    <property type="term" value="P:methylation"/>
    <property type="evidence" value="ECO:0007669"/>
    <property type="project" value="UniProtKB-KW"/>
</dbReference>
<name>A0A8C6R7T5_NANGA</name>
<dbReference type="PANTHER" id="PTHR46165">
    <property type="entry name" value="SET AND MYND DOMAIN-CONTAINING PROTEIN 4"/>
    <property type="match status" value="1"/>
</dbReference>
<dbReference type="GO" id="GO:0005634">
    <property type="term" value="C:nucleus"/>
    <property type="evidence" value="ECO:0007669"/>
    <property type="project" value="TreeGrafter"/>
</dbReference>
<feature type="domain" description="MYND-type" evidence="8">
    <location>
        <begin position="162"/>
        <end position="201"/>
    </location>
</feature>
<keyword evidence="1" id="KW-0489">Methyltransferase</keyword>
<organism evidence="9 10">
    <name type="scientific">Nannospalax galili</name>
    <name type="common">Northern Israeli blind subterranean mole rat</name>
    <name type="synonym">Spalax galili</name>
    <dbReference type="NCBI Taxonomy" id="1026970"/>
    <lineage>
        <taxon>Eukaryota</taxon>
        <taxon>Metazoa</taxon>
        <taxon>Chordata</taxon>
        <taxon>Craniata</taxon>
        <taxon>Vertebrata</taxon>
        <taxon>Euteleostomi</taxon>
        <taxon>Mammalia</taxon>
        <taxon>Eutheria</taxon>
        <taxon>Euarchontoglires</taxon>
        <taxon>Glires</taxon>
        <taxon>Rodentia</taxon>
        <taxon>Myomorpha</taxon>
        <taxon>Muroidea</taxon>
        <taxon>Spalacidae</taxon>
        <taxon>Spalacinae</taxon>
        <taxon>Nannospalax</taxon>
    </lineage>
</organism>
<proteinExistence type="predicted"/>
<dbReference type="InterPro" id="IPR052097">
    <property type="entry name" value="SET-MYND_domain_protein"/>
</dbReference>
<dbReference type="Ensembl" id="ENSNGAT00000019330.1">
    <property type="protein sequence ID" value="ENSNGAP00000013748.1"/>
    <property type="gene ID" value="ENSNGAG00000015246.1"/>
</dbReference>
<dbReference type="SUPFAM" id="SSF144232">
    <property type="entry name" value="HIT/MYND zinc finger-like"/>
    <property type="match status" value="1"/>
</dbReference>
<keyword evidence="3" id="KW-0949">S-adenosyl-L-methionine</keyword>
<keyword evidence="5 7" id="KW-0863">Zinc-finger</keyword>